<accession>A0A380DL66</accession>
<name>A0A380DL66_STAAU</name>
<reference evidence="1 2" key="1">
    <citation type="submission" date="2018-06" db="EMBL/GenBank/DDBJ databases">
        <authorList>
            <consortium name="Pathogen Informatics"/>
            <person name="Doyle S."/>
        </authorList>
    </citation>
    <scope>NUCLEOTIDE SEQUENCE [LARGE SCALE GENOMIC DNA]</scope>
    <source>
        <strain evidence="1 2">NCTC6133</strain>
    </source>
</reference>
<proteinExistence type="predicted"/>
<evidence type="ECO:0000313" key="2">
    <source>
        <dbReference type="Proteomes" id="UP000255091"/>
    </source>
</evidence>
<dbReference type="EMBL" id="UHAP01000001">
    <property type="protein sequence ID" value="SUK31336.1"/>
    <property type="molecule type" value="Genomic_DNA"/>
</dbReference>
<protein>
    <submittedName>
        <fullName evidence="1">XRE family transcription regulator, putative</fullName>
    </submittedName>
</protein>
<dbReference type="AlphaFoldDB" id="A0A380DL66"/>
<organism evidence="1 2">
    <name type="scientific">Staphylococcus aureus</name>
    <dbReference type="NCBI Taxonomy" id="1280"/>
    <lineage>
        <taxon>Bacteria</taxon>
        <taxon>Bacillati</taxon>
        <taxon>Bacillota</taxon>
        <taxon>Bacilli</taxon>
        <taxon>Bacillales</taxon>
        <taxon>Staphylococcaceae</taxon>
        <taxon>Staphylococcus</taxon>
    </lineage>
</organism>
<sequence length="43" mass="5234">MNLNLKDAMHLADFFDAPYEMFLESKVKEYQKHLEEVDIRMDK</sequence>
<gene>
    <name evidence="1" type="ORF">NCTC6133_00421</name>
</gene>
<evidence type="ECO:0000313" key="1">
    <source>
        <dbReference type="EMBL" id="SUK31336.1"/>
    </source>
</evidence>
<dbReference type="Proteomes" id="UP000255091">
    <property type="component" value="Unassembled WGS sequence"/>
</dbReference>